<evidence type="ECO:0000313" key="11">
    <source>
        <dbReference type="EMBL" id="GMH30325.1"/>
    </source>
</evidence>
<evidence type="ECO:0000259" key="10">
    <source>
        <dbReference type="PROSITE" id="PS50863"/>
    </source>
</evidence>
<organism evidence="11 12">
    <name type="scientific">Nepenthes gracilis</name>
    <name type="common">Slender pitcher plant</name>
    <dbReference type="NCBI Taxonomy" id="150966"/>
    <lineage>
        <taxon>Eukaryota</taxon>
        <taxon>Viridiplantae</taxon>
        <taxon>Streptophyta</taxon>
        <taxon>Embryophyta</taxon>
        <taxon>Tracheophyta</taxon>
        <taxon>Spermatophyta</taxon>
        <taxon>Magnoliopsida</taxon>
        <taxon>eudicotyledons</taxon>
        <taxon>Gunneridae</taxon>
        <taxon>Pentapetalae</taxon>
        <taxon>Caryophyllales</taxon>
        <taxon>Nepenthaceae</taxon>
        <taxon>Nepenthes</taxon>
    </lineage>
</organism>
<protein>
    <recommendedName>
        <fullName evidence="10">TF-B3 domain-containing protein</fullName>
    </recommendedName>
</protein>
<dbReference type="PROSITE" id="PS50863">
    <property type="entry name" value="B3"/>
    <property type="match status" value="1"/>
</dbReference>
<evidence type="ECO:0000256" key="6">
    <source>
        <dbReference type="ARBA" id="ARBA00023125"/>
    </source>
</evidence>
<dbReference type="EMBL" id="BSYO01000038">
    <property type="protein sequence ID" value="GMH30325.1"/>
    <property type="molecule type" value="Genomic_DNA"/>
</dbReference>
<evidence type="ECO:0000256" key="4">
    <source>
        <dbReference type="ARBA" id="ARBA00022833"/>
    </source>
</evidence>
<evidence type="ECO:0000256" key="9">
    <source>
        <dbReference type="SAM" id="MobiDB-lite"/>
    </source>
</evidence>
<keyword evidence="2" id="KW-0479">Metal-binding</keyword>
<evidence type="ECO:0000256" key="3">
    <source>
        <dbReference type="ARBA" id="ARBA00022771"/>
    </source>
</evidence>
<sequence length="736" mass="81257">MSASSTKICFNNGCKDLKPERFRKGWRLRNGEYAEICDRCSFAFEEGRFCETFHPHDSGWRCCESCGRRVHCGCIVSAYAFVLLDAGGIQCVMCARKNSVLTPNPGWLTSLFPPLALPDRLKEPSVKKWNTIIGTGSSGSWLPATNLFNPSTTNSDLQPRMPFVVDVTNGVDRIAGSDRLASFLFERSKIHTTAEILSNGSMGHKVSEMPEYKKAVFNYEEKPSSCLTNPLHPSLFEDKPSTPNFASETDSQTIAHGLQSPQMMPPLVLGKPITGCLNNGVDSSSDAHLHNTKLRADPRGRNQLLPRYWPRISDQELQQISGDSNSVITPLFEKMLSASDAGRIGRLVLPKKCAETYFPPISQPEGLPLKVQDVKGKDWIFQFRFWPNNNSRMYVLEGITPCIQSMQLQAGDVVTFSRLEPEGKLIMGFRKASTVPLSDQGMQPVKISNGMAIHGDVNVAHKSGYIAKEALGASLSSKRKNALLSSKSKLLRLNNIDIIELKVTLEEVQGLLRPCTDHASNVVKVEEFEIEEYEDAPVIGRPATVAADSDSRCEAAEDLKAEQLEDLLPLRNQAASKKQKAAKQDRYTSEVSEGLDTLANLAILEDADSSPSSSQPTTKHPRHRPGCSCIVCIQPPSGKGPKHKPACACGVCLTVRRRFQTQSSRRERKQTKRETETVEKRSHGHLQLSNNPEPGVDLSEGGSDDDPSRRSTVLPFKGQIDLNIRPDREDLSPSSD</sequence>
<dbReference type="Pfam" id="PF25813">
    <property type="entry name" value="zf_VAL1_N"/>
    <property type="match status" value="1"/>
</dbReference>
<evidence type="ECO:0000256" key="1">
    <source>
        <dbReference type="ARBA" id="ARBA00004123"/>
    </source>
</evidence>
<dbReference type="FunFam" id="2.40.330.10:FF:000006">
    <property type="entry name" value="B3 domain-containing transcription repressor VAL1"/>
    <property type="match status" value="1"/>
</dbReference>
<feature type="compositionally biased region" description="Basic and acidic residues" evidence="9">
    <location>
        <begin position="724"/>
        <end position="736"/>
    </location>
</feature>
<feature type="compositionally biased region" description="Polar residues" evidence="9">
    <location>
        <begin position="609"/>
        <end position="618"/>
    </location>
</feature>
<comment type="caution">
    <text evidence="11">The sequence shown here is derived from an EMBL/GenBank/DDBJ whole genome shotgun (WGS) entry which is preliminary data.</text>
</comment>
<dbReference type="CDD" id="cd10017">
    <property type="entry name" value="B3_DNA"/>
    <property type="match status" value="1"/>
</dbReference>
<evidence type="ECO:0000256" key="2">
    <source>
        <dbReference type="ARBA" id="ARBA00022723"/>
    </source>
</evidence>
<dbReference type="PANTHER" id="PTHR46245:SF10">
    <property type="entry name" value="B3 DOMAIN-CONTAINING TRANSCRIPTION FACTOR VAL3"/>
    <property type="match status" value="1"/>
</dbReference>
<keyword evidence="12" id="KW-1185">Reference proteome</keyword>
<dbReference type="GO" id="GO:0005634">
    <property type="term" value="C:nucleus"/>
    <property type="evidence" value="ECO:0007669"/>
    <property type="project" value="UniProtKB-SubCell"/>
</dbReference>
<dbReference type="Gene3D" id="2.40.330.10">
    <property type="entry name" value="DNA-binding pseudobarrel domain"/>
    <property type="match status" value="1"/>
</dbReference>
<evidence type="ECO:0000313" key="12">
    <source>
        <dbReference type="Proteomes" id="UP001279734"/>
    </source>
</evidence>
<dbReference type="Pfam" id="PF02362">
    <property type="entry name" value="B3"/>
    <property type="match status" value="1"/>
</dbReference>
<dbReference type="PANTHER" id="PTHR46245">
    <property type="entry name" value="B3 DOMAIN-CONTAINING PROTEIN OS07G0563300"/>
    <property type="match status" value="1"/>
</dbReference>
<comment type="subcellular location">
    <subcellularLocation>
        <location evidence="1">Nucleus</location>
    </subcellularLocation>
</comment>
<evidence type="ECO:0000256" key="8">
    <source>
        <dbReference type="ARBA" id="ARBA00023242"/>
    </source>
</evidence>
<dbReference type="SUPFAM" id="SSF101936">
    <property type="entry name" value="DNA-binding pseudobarrel domain"/>
    <property type="match status" value="1"/>
</dbReference>
<feature type="compositionally biased region" description="Basic and acidic residues" evidence="9">
    <location>
        <begin position="672"/>
        <end position="681"/>
    </location>
</feature>
<evidence type="ECO:0000256" key="5">
    <source>
        <dbReference type="ARBA" id="ARBA00023015"/>
    </source>
</evidence>
<reference evidence="11" key="1">
    <citation type="submission" date="2023-05" db="EMBL/GenBank/DDBJ databases">
        <title>Nepenthes gracilis genome sequencing.</title>
        <authorList>
            <person name="Fukushima K."/>
        </authorList>
    </citation>
    <scope>NUCLEOTIDE SEQUENCE</scope>
    <source>
        <strain evidence="11">SING2019-196</strain>
    </source>
</reference>
<dbReference type="InterPro" id="IPR015300">
    <property type="entry name" value="DNA-bd_pseudobarrel_sf"/>
</dbReference>
<dbReference type="Proteomes" id="UP001279734">
    <property type="component" value="Unassembled WGS sequence"/>
</dbReference>
<evidence type="ECO:0000256" key="7">
    <source>
        <dbReference type="ARBA" id="ARBA00023163"/>
    </source>
</evidence>
<feature type="domain" description="TF-B3" evidence="10">
    <location>
        <begin position="332"/>
        <end position="433"/>
    </location>
</feature>
<dbReference type="GO" id="GO:0008270">
    <property type="term" value="F:zinc ion binding"/>
    <property type="evidence" value="ECO:0007669"/>
    <property type="project" value="UniProtKB-KW"/>
</dbReference>
<keyword evidence="3" id="KW-0863">Zinc-finger</keyword>
<feature type="region of interest" description="Disordered" evidence="9">
    <location>
        <begin position="660"/>
        <end position="736"/>
    </location>
</feature>
<dbReference type="GO" id="GO:0006355">
    <property type="term" value="P:regulation of DNA-templated transcription"/>
    <property type="evidence" value="ECO:0007669"/>
    <property type="project" value="UniProtKB-ARBA"/>
</dbReference>
<keyword evidence="6" id="KW-0238">DNA-binding</keyword>
<feature type="region of interest" description="Disordered" evidence="9">
    <location>
        <begin position="607"/>
        <end position="626"/>
    </location>
</feature>
<proteinExistence type="predicted"/>
<keyword evidence="7" id="KW-0804">Transcription</keyword>
<dbReference type="AlphaFoldDB" id="A0AAD3TIT1"/>
<name>A0AAD3TIT1_NEPGR</name>
<gene>
    <name evidence="11" type="ORF">Nepgr_032168</name>
</gene>
<keyword evidence="5" id="KW-0805">Transcription regulation</keyword>
<accession>A0AAD3TIT1</accession>
<dbReference type="InterPro" id="IPR003340">
    <property type="entry name" value="B3_DNA-bd"/>
</dbReference>
<dbReference type="GO" id="GO:0003677">
    <property type="term" value="F:DNA binding"/>
    <property type="evidence" value="ECO:0007669"/>
    <property type="project" value="UniProtKB-KW"/>
</dbReference>
<dbReference type="SMART" id="SM01019">
    <property type="entry name" value="B3"/>
    <property type="match status" value="1"/>
</dbReference>
<keyword evidence="4" id="KW-0862">Zinc</keyword>
<keyword evidence="8" id="KW-0539">Nucleus</keyword>
<dbReference type="InterPro" id="IPR057743">
    <property type="entry name" value="Zfn_VAL1-3_N"/>
</dbReference>